<dbReference type="HOGENOM" id="CLU_1897030_0_0_1"/>
<protein>
    <submittedName>
        <fullName evidence="1">Uncharacterized protein</fullName>
    </submittedName>
</protein>
<dbReference type="Proteomes" id="UP000054018">
    <property type="component" value="Unassembled WGS sequence"/>
</dbReference>
<sequence length="134" mass="14703">MTNSTLNRIVDCAHHHKIQTPQDLKRETVWADSDLYTTKVLSLIQRHAALCTSLFISTPLRQDTHMALSITNSTAIPTMPQPPSSSDASLPVKRHTAKCSACGQEGHNARNHSCSRHLSHVSAGNKENIVSLLN</sequence>
<proteinExistence type="predicted"/>
<accession>A0A0C9YRD9</accession>
<reference evidence="1 2" key="1">
    <citation type="submission" date="2014-04" db="EMBL/GenBank/DDBJ databases">
        <authorList>
            <consortium name="DOE Joint Genome Institute"/>
            <person name="Kuo A."/>
            <person name="Kohler A."/>
            <person name="Costa M.D."/>
            <person name="Nagy L.G."/>
            <person name="Floudas D."/>
            <person name="Copeland A."/>
            <person name="Barry K.W."/>
            <person name="Cichocki N."/>
            <person name="Veneault-Fourrey C."/>
            <person name="LaButti K."/>
            <person name="Lindquist E.A."/>
            <person name="Lipzen A."/>
            <person name="Lundell T."/>
            <person name="Morin E."/>
            <person name="Murat C."/>
            <person name="Sun H."/>
            <person name="Tunlid A."/>
            <person name="Henrissat B."/>
            <person name="Grigoriev I.V."/>
            <person name="Hibbett D.S."/>
            <person name="Martin F."/>
            <person name="Nordberg H.P."/>
            <person name="Cantor M.N."/>
            <person name="Hua S.X."/>
        </authorList>
    </citation>
    <scope>NUCLEOTIDE SEQUENCE [LARGE SCALE GENOMIC DNA]</scope>
    <source>
        <strain evidence="1 2">441</strain>
    </source>
</reference>
<reference evidence="2" key="2">
    <citation type="submission" date="2015-01" db="EMBL/GenBank/DDBJ databases">
        <title>Evolutionary Origins and Diversification of the Mycorrhizal Mutualists.</title>
        <authorList>
            <consortium name="DOE Joint Genome Institute"/>
            <consortium name="Mycorrhizal Genomics Consortium"/>
            <person name="Kohler A."/>
            <person name="Kuo A."/>
            <person name="Nagy L.G."/>
            <person name="Floudas D."/>
            <person name="Copeland A."/>
            <person name="Barry K.W."/>
            <person name="Cichocki N."/>
            <person name="Veneault-Fourrey C."/>
            <person name="LaButti K."/>
            <person name="Lindquist E.A."/>
            <person name="Lipzen A."/>
            <person name="Lundell T."/>
            <person name="Morin E."/>
            <person name="Murat C."/>
            <person name="Riley R."/>
            <person name="Ohm R."/>
            <person name="Sun H."/>
            <person name="Tunlid A."/>
            <person name="Henrissat B."/>
            <person name="Grigoriev I.V."/>
            <person name="Hibbett D.S."/>
            <person name="Martin F."/>
        </authorList>
    </citation>
    <scope>NUCLEOTIDE SEQUENCE [LARGE SCALE GENOMIC DNA]</scope>
    <source>
        <strain evidence="2">441</strain>
    </source>
</reference>
<dbReference type="EMBL" id="KN834557">
    <property type="protein sequence ID" value="KIK10578.1"/>
    <property type="molecule type" value="Genomic_DNA"/>
</dbReference>
<gene>
    <name evidence="1" type="ORF">PISMIDRAFT_20262</name>
</gene>
<name>A0A0C9YRD9_9AGAM</name>
<evidence type="ECO:0000313" key="2">
    <source>
        <dbReference type="Proteomes" id="UP000054018"/>
    </source>
</evidence>
<dbReference type="OrthoDB" id="2687561at2759"/>
<keyword evidence="2" id="KW-1185">Reference proteome</keyword>
<evidence type="ECO:0000313" key="1">
    <source>
        <dbReference type="EMBL" id="KIK10578.1"/>
    </source>
</evidence>
<organism evidence="1 2">
    <name type="scientific">Pisolithus microcarpus 441</name>
    <dbReference type="NCBI Taxonomy" id="765257"/>
    <lineage>
        <taxon>Eukaryota</taxon>
        <taxon>Fungi</taxon>
        <taxon>Dikarya</taxon>
        <taxon>Basidiomycota</taxon>
        <taxon>Agaricomycotina</taxon>
        <taxon>Agaricomycetes</taxon>
        <taxon>Agaricomycetidae</taxon>
        <taxon>Boletales</taxon>
        <taxon>Sclerodermatineae</taxon>
        <taxon>Pisolithaceae</taxon>
        <taxon>Pisolithus</taxon>
    </lineage>
</organism>
<dbReference type="AlphaFoldDB" id="A0A0C9YRD9"/>